<evidence type="ECO:0000256" key="1">
    <source>
        <dbReference type="ARBA" id="ARBA00022801"/>
    </source>
</evidence>
<protein>
    <recommendedName>
        <fullName evidence="5">Peptidase C60 family protein</fullName>
    </recommendedName>
</protein>
<dbReference type="Gene3D" id="2.40.260.10">
    <property type="entry name" value="Sortase"/>
    <property type="match status" value="1"/>
</dbReference>
<reference evidence="3" key="1">
    <citation type="submission" date="2012-02" db="EMBL/GenBank/DDBJ databases">
        <title>Whole genome shotgun sequence of Gordonia otitidis NBRC 100426.</title>
        <authorList>
            <person name="Yoshida I."/>
            <person name="Hosoyama A."/>
            <person name="Tsuchikane K."/>
            <person name="Katsumata H."/>
            <person name="Yamazaki S."/>
            <person name="Fujita N."/>
        </authorList>
    </citation>
    <scope>NUCLEOTIDE SEQUENCE [LARGE SCALE GENOMIC DNA]</scope>
    <source>
        <strain evidence="3">NBRC 100426</strain>
    </source>
</reference>
<dbReference type="GO" id="GO:0016787">
    <property type="term" value="F:hydrolase activity"/>
    <property type="evidence" value="ECO:0007669"/>
    <property type="project" value="UniProtKB-KW"/>
</dbReference>
<accession>H5TU26</accession>
<dbReference type="InterPro" id="IPR005754">
    <property type="entry name" value="Sortase"/>
</dbReference>
<dbReference type="EMBL" id="BAFB01000251">
    <property type="protein sequence ID" value="GAB36984.1"/>
    <property type="molecule type" value="Genomic_DNA"/>
</dbReference>
<sequence>MNGPRMRALFCLVALGFALVIGGCSTSDRESAATAPSAQAELPAPVAARTDEKSAPKSIAVGGDSAITEAVATDTTGALLPPQDVRRLGWWVDSSLPGSGKGTIVVTGHVNEADQGTGFAARFATMKPGETVAVTTASGQQINYRVTRIQNADKETGFPSDELNRVDGPETLALVTCGGQFVGPPLGYKDNVIAWATRA</sequence>
<proteinExistence type="predicted"/>
<evidence type="ECO:0000256" key="2">
    <source>
        <dbReference type="SAM" id="SignalP"/>
    </source>
</evidence>
<dbReference type="Pfam" id="PF04203">
    <property type="entry name" value="Sortase"/>
    <property type="match status" value="1"/>
</dbReference>
<feature type="signal peptide" evidence="2">
    <location>
        <begin position="1"/>
        <end position="26"/>
    </location>
</feature>
<dbReference type="AlphaFoldDB" id="H5TU26"/>
<evidence type="ECO:0008006" key="5">
    <source>
        <dbReference type="Google" id="ProtNLM"/>
    </source>
</evidence>
<organism evidence="3 4">
    <name type="scientific">Gordonia otitidis (strain DSM 44809 / CCUG 52243 / JCM 12355 / NBRC 100426 / IFM 10032)</name>
    <dbReference type="NCBI Taxonomy" id="1108044"/>
    <lineage>
        <taxon>Bacteria</taxon>
        <taxon>Bacillati</taxon>
        <taxon>Actinomycetota</taxon>
        <taxon>Actinomycetes</taxon>
        <taxon>Mycobacteriales</taxon>
        <taxon>Gordoniaceae</taxon>
        <taxon>Gordonia</taxon>
    </lineage>
</organism>
<name>H5TU26_GORO1</name>
<dbReference type="OrthoDB" id="525039at2"/>
<dbReference type="InterPro" id="IPR042001">
    <property type="entry name" value="Sortase_F"/>
</dbReference>
<gene>
    <name evidence="3" type="ORF">GOOTI_251_00070</name>
</gene>
<dbReference type="InterPro" id="IPR023365">
    <property type="entry name" value="Sortase_dom-sf"/>
</dbReference>
<dbReference type="PROSITE" id="PS51257">
    <property type="entry name" value="PROKAR_LIPOPROTEIN"/>
    <property type="match status" value="1"/>
</dbReference>
<evidence type="ECO:0000313" key="3">
    <source>
        <dbReference type="EMBL" id="GAB36984.1"/>
    </source>
</evidence>
<evidence type="ECO:0000313" key="4">
    <source>
        <dbReference type="Proteomes" id="UP000005038"/>
    </source>
</evidence>
<dbReference type="SUPFAM" id="SSF63817">
    <property type="entry name" value="Sortase"/>
    <property type="match status" value="1"/>
</dbReference>
<dbReference type="CDD" id="cd05829">
    <property type="entry name" value="Sortase_F"/>
    <property type="match status" value="1"/>
</dbReference>
<dbReference type="Proteomes" id="UP000005038">
    <property type="component" value="Unassembled WGS sequence"/>
</dbReference>
<comment type="caution">
    <text evidence="3">The sequence shown here is derived from an EMBL/GenBank/DDBJ whole genome shotgun (WGS) entry which is preliminary data.</text>
</comment>
<keyword evidence="2" id="KW-0732">Signal</keyword>
<dbReference type="STRING" id="1108044.GOOTI_251_00070"/>
<feature type="chain" id="PRO_5039507572" description="Peptidase C60 family protein" evidence="2">
    <location>
        <begin position="27"/>
        <end position="199"/>
    </location>
</feature>
<keyword evidence="1" id="KW-0378">Hydrolase</keyword>
<keyword evidence="4" id="KW-1185">Reference proteome</keyword>
<dbReference type="RefSeq" id="WP_007241141.1">
    <property type="nucleotide sequence ID" value="NZ_BAFB01000251.1"/>
</dbReference>